<dbReference type="RefSeq" id="WP_238240336.1">
    <property type="nucleotide sequence ID" value="NZ_BPQQ01000066.1"/>
</dbReference>
<dbReference type="NCBIfam" id="TIGR00180">
    <property type="entry name" value="parB_part"/>
    <property type="match status" value="1"/>
</dbReference>
<evidence type="ECO:0000256" key="1">
    <source>
        <dbReference type="ARBA" id="ARBA00006295"/>
    </source>
</evidence>
<gene>
    <name evidence="4" type="primary">noc_3</name>
    <name evidence="4" type="ORF">GMJLKIPL_4950</name>
</gene>
<dbReference type="Gene3D" id="3.90.1530.30">
    <property type="match status" value="1"/>
</dbReference>
<dbReference type="PANTHER" id="PTHR33375:SF1">
    <property type="entry name" value="CHROMOSOME-PARTITIONING PROTEIN PARB-RELATED"/>
    <property type="match status" value="1"/>
</dbReference>
<reference evidence="4" key="1">
    <citation type="journal article" date="2021" name="Front. Microbiol.">
        <title>Comprehensive Comparative Genomics and Phenotyping of Methylobacterium Species.</title>
        <authorList>
            <person name="Alessa O."/>
            <person name="Ogura Y."/>
            <person name="Fujitani Y."/>
            <person name="Takami H."/>
            <person name="Hayashi T."/>
            <person name="Sahin N."/>
            <person name="Tani A."/>
        </authorList>
    </citation>
    <scope>NUCLEOTIDE SEQUENCE</scope>
    <source>
        <strain evidence="4">DSM 17168</strain>
    </source>
</reference>
<comment type="similarity">
    <text evidence="1">Belongs to the ParB family.</text>
</comment>
<proteinExistence type="inferred from homology"/>
<dbReference type="CDD" id="cd16405">
    <property type="entry name" value="RepB_like_N"/>
    <property type="match status" value="1"/>
</dbReference>
<dbReference type="Pfam" id="PF02195">
    <property type="entry name" value="ParB_N"/>
    <property type="match status" value="1"/>
</dbReference>
<sequence length="328" mass="35846">MKGRDALREMVAGGKPRQEVASEQTPNRVVSGPVRAMNLGLQRLSEDAGEARALRAQLESGDRVVELDPNLLDGSFIADRISGAGDPDFEALKEGIAAHGQQVPILARPHPDAPGRYQVAYGHRRLRAASELGRTVKAIVRNLSDAELVIAQGKENNERRDLSFIERALFAAHLVERKFDRPTIMAALGVEKGELSRLITVATTISAEVILAVGPAPKIGRPRWMQLAELIGEPAGVRKVRATLASEEFKAADTDRRFEFLFAALQPKRIRSGNVTLLKLGTGRTVARLQHSPKGLRVSAEEPAFSAFLEARLPQLIREFEDGSRGNH</sequence>
<comment type="caution">
    <text evidence="4">The sequence shown here is derived from an EMBL/GenBank/DDBJ whole genome shotgun (WGS) entry which is preliminary data.</text>
</comment>
<dbReference type="InterPro" id="IPR050336">
    <property type="entry name" value="Chromosome_partition/occlusion"/>
</dbReference>
<organism evidence="4 5">
    <name type="scientific">Methylobacterium isbiliense</name>
    <dbReference type="NCBI Taxonomy" id="315478"/>
    <lineage>
        <taxon>Bacteria</taxon>
        <taxon>Pseudomonadati</taxon>
        <taxon>Pseudomonadota</taxon>
        <taxon>Alphaproteobacteria</taxon>
        <taxon>Hyphomicrobiales</taxon>
        <taxon>Methylobacteriaceae</taxon>
        <taxon>Methylobacterium</taxon>
    </lineage>
</organism>
<dbReference type="EMBL" id="BPQQ01000066">
    <property type="protein sequence ID" value="GJE02999.1"/>
    <property type="molecule type" value="Genomic_DNA"/>
</dbReference>
<dbReference type="InterPro" id="IPR017819">
    <property type="entry name" value="Plasmid_partition_RepB"/>
</dbReference>
<feature type="domain" description="ParB-like N-terminal" evidence="3">
    <location>
        <begin position="65"/>
        <end position="157"/>
    </location>
</feature>
<dbReference type="Proteomes" id="UP001055153">
    <property type="component" value="Unassembled WGS sequence"/>
</dbReference>
<feature type="region of interest" description="Disordered" evidence="2">
    <location>
        <begin position="1"/>
        <end position="26"/>
    </location>
</feature>
<evidence type="ECO:0000313" key="5">
    <source>
        <dbReference type="Proteomes" id="UP001055153"/>
    </source>
</evidence>
<name>A0ABQ4SIH8_9HYPH</name>
<protein>
    <submittedName>
        <fullName evidence="4">Nucleoid occlusion protein</fullName>
    </submittedName>
</protein>
<dbReference type="InterPro" id="IPR036086">
    <property type="entry name" value="ParB/Sulfiredoxin_sf"/>
</dbReference>
<dbReference type="InterPro" id="IPR011111">
    <property type="entry name" value="Plasmid_RepB"/>
</dbReference>
<dbReference type="InterPro" id="IPR004437">
    <property type="entry name" value="ParB/RepB/Spo0J"/>
</dbReference>
<dbReference type="NCBIfam" id="TIGR03454">
    <property type="entry name" value="partition_RepB"/>
    <property type="match status" value="1"/>
</dbReference>
<dbReference type="InterPro" id="IPR003115">
    <property type="entry name" value="ParB_N"/>
</dbReference>
<dbReference type="InterPro" id="IPR037972">
    <property type="entry name" value="RepB_N"/>
</dbReference>
<evidence type="ECO:0000259" key="3">
    <source>
        <dbReference type="SMART" id="SM00470"/>
    </source>
</evidence>
<keyword evidence="5" id="KW-1185">Reference proteome</keyword>
<evidence type="ECO:0000313" key="4">
    <source>
        <dbReference type="EMBL" id="GJE02999.1"/>
    </source>
</evidence>
<dbReference type="Gene3D" id="1.10.10.2830">
    <property type="match status" value="1"/>
</dbReference>
<dbReference type="Pfam" id="PF07506">
    <property type="entry name" value="RepB"/>
    <property type="match status" value="1"/>
</dbReference>
<reference evidence="4" key="2">
    <citation type="submission" date="2021-08" db="EMBL/GenBank/DDBJ databases">
        <authorList>
            <person name="Tani A."/>
            <person name="Ola A."/>
            <person name="Ogura Y."/>
            <person name="Katsura K."/>
            <person name="Hayashi T."/>
        </authorList>
    </citation>
    <scope>NUCLEOTIDE SEQUENCE</scope>
    <source>
        <strain evidence="4">DSM 17168</strain>
    </source>
</reference>
<dbReference type="PANTHER" id="PTHR33375">
    <property type="entry name" value="CHROMOSOME-PARTITIONING PROTEIN PARB-RELATED"/>
    <property type="match status" value="1"/>
</dbReference>
<dbReference type="SMART" id="SM00470">
    <property type="entry name" value="ParB"/>
    <property type="match status" value="1"/>
</dbReference>
<dbReference type="SUPFAM" id="SSF110849">
    <property type="entry name" value="ParB/Sulfiredoxin"/>
    <property type="match status" value="1"/>
</dbReference>
<accession>A0ABQ4SIH8</accession>
<dbReference type="SUPFAM" id="SSF109709">
    <property type="entry name" value="KorB DNA-binding domain-like"/>
    <property type="match status" value="1"/>
</dbReference>
<evidence type="ECO:0000256" key="2">
    <source>
        <dbReference type="SAM" id="MobiDB-lite"/>
    </source>
</evidence>